<dbReference type="Proteomes" id="UP000030750">
    <property type="component" value="Unassembled WGS sequence"/>
</dbReference>
<accession>U6LTD9</accession>
<evidence type="ECO:0000313" key="3">
    <source>
        <dbReference type="Proteomes" id="UP000030750"/>
    </source>
</evidence>
<feature type="compositionally biased region" description="Basic and acidic residues" evidence="1">
    <location>
        <begin position="1"/>
        <end position="21"/>
    </location>
</feature>
<evidence type="ECO:0000313" key="2">
    <source>
        <dbReference type="EMBL" id="CDJ53592.1"/>
    </source>
</evidence>
<dbReference type="VEuPathDB" id="ToxoDB:EBH_0007930"/>
<keyword evidence="3" id="KW-1185">Reference proteome</keyword>
<feature type="region of interest" description="Disordered" evidence="1">
    <location>
        <begin position="1"/>
        <end position="66"/>
    </location>
</feature>
<organism evidence="2 3">
    <name type="scientific">Eimeria brunetti</name>
    <dbReference type="NCBI Taxonomy" id="51314"/>
    <lineage>
        <taxon>Eukaryota</taxon>
        <taxon>Sar</taxon>
        <taxon>Alveolata</taxon>
        <taxon>Apicomplexa</taxon>
        <taxon>Conoidasida</taxon>
        <taxon>Coccidia</taxon>
        <taxon>Eucoccidiorida</taxon>
        <taxon>Eimeriorina</taxon>
        <taxon>Eimeriidae</taxon>
        <taxon>Eimeria</taxon>
    </lineage>
</organism>
<reference evidence="2" key="2">
    <citation type="submission" date="2013-10" db="EMBL/GenBank/DDBJ databases">
        <authorList>
            <person name="Aslett M."/>
        </authorList>
    </citation>
    <scope>NUCLEOTIDE SEQUENCE [LARGE SCALE GENOMIC DNA]</scope>
    <source>
        <strain evidence="2">Houghton</strain>
    </source>
</reference>
<proteinExistence type="predicted"/>
<gene>
    <name evidence="2" type="ORF">EBH_0007930</name>
</gene>
<evidence type="ECO:0000256" key="1">
    <source>
        <dbReference type="SAM" id="MobiDB-lite"/>
    </source>
</evidence>
<dbReference type="OrthoDB" id="348290at2759"/>
<dbReference type="EMBL" id="HG713364">
    <property type="protein sequence ID" value="CDJ53592.1"/>
    <property type="molecule type" value="Genomic_DNA"/>
</dbReference>
<sequence length="236" mass="24338">MEGPRTEGSSKSEAAAPEHKKGAASHEGAAGEQHLQQQKAESAAAAAPSAEPSGAPSAKASAAPSAAKPAEPSAAAAAAAAEGAIESTAAKVESLLKKPYEEGMGKMFSEGQHIVQMLQEGLRASRALKAAAKISARLRGEIVKDVEALKDTLHKEHQNLTLLRKYEQEQDALLKAQLGYLTPLNGETKAEATAQTTSTETAQVSAVRGAYSSQAKQTMGIPAAVSVVCVLLTFVL</sequence>
<dbReference type="AlphaFoldDB" id="U6LTD9"/>
<name>U6LTD9_9EIME</name>
<protein>
    <submittedName>
        <fullName evidence="2">Uncharacterized protein</fullName>
    </submittedName>
</protein>
<reference evidence="2" key="1">
    <citation type="submission" date="2013-10" db="EMBL/GenBank/DDBJ databases">
        <title>Genomic analysis of the causative agents of coccidiosis in chickens.</title>
        <authorList>
            <person name="Reid A.J."/>
            <person name="Blake D."/>
            <person name="Billington K."/>
            <person name="Browne H."/>
            <person name="Dunn M."/>
            <person name="Hung S."/>
            <person name="Kawahara F."/>
            <person name="Miranda-Saavedra D."/>
            <person name="Mourier T."/>
            <person name="Nagra H."/>
            <person name="Otto T.D."/>
            <person name="Rawlings N."/>
            <person name="Sanchez A."/>
            <person name="Sanders M."/>
            <person name="Subramaniam C."/>
            <person name="Tay Y."/>
            <person name="Dear P."/>
            <person name="Doerig C."/>
            <person name="Gruber A."/>
            <person name="Parkinson J."/>
            <person name="Shirley M."/>
            <person name="Wan K.L."/>
            <person name="Berriman M."/>
            <person name="Tomley F."/>
            <person name="Pain A."/>
        </authorList>
    </citation>
    <scope>NUCLEOTIDE SEQUENCE [LARGE SCALE GENOMIC DNA]</scope>
    <source>
        <strain evidence="2">Houghton</strain>
    </source>
</reference>
<feature type="compositionally biased region" description="Low complexity" evidence="1">
    <location>
        <begin position="40"/>
        <end position="66"/>
    </location>
</feature>